<keyword evidence="13" id="KW-0808">Transferase</keyword>
<dbReference type="STRING" id="1075417.SAMN05421823_102452"/>
<dbReference type="GO" id="GO:0050566">
    <property type="term" value="F:asparaginyl-tRNA synthase (glutamine-hydrolyzing) activity"/>
    <property type="evidence" value="ECO:0007669"/>
    <property type="project" value="RHEA"/>
</dbReference>
<dbReference type="Gene3D" id="1.10.10.410">
    <property type="match status" value="1"/>
</dbReference>
<evidence type="ECO:0000256" key="9">
    <source>
        <dbReference type="ARBA" id="ARBA00047380"/>
    </source>
</evidence>
<dbReference type="NCBIfam" id="NF004014">
    <property type="entry name" value="PRK05477.1-4"/>
    <property type="match status" value="1"/>
</dbReference>
<accession>A0A1G9AZ89</accession>
<evidence type="ECO:0000256" key="5">
    <source>
        <dbReference type="ARBA" id="ARBA00022741"/>
    </source>
</evidence>
<dbReference type="EC" id="6.3.5.-" evidence="11"/>
<proteinExistence type="inferred from homology"/>
<name>A0A1G9AZ89_9BACT</name>
<dbReference type="SMART" id="SM00845">
    <property type="entry name" value="GatB_Yqey"/>
    <property type="match status" value="1"/>
</dbReference>
<dbReference type="GO" id="GO:0050567">
    <property type="term" value="F:glutaminyl-tRNA synthase (glutamine-hydrolyzing) activity"/>
    <property type="evidence" value="ECO:0007669"/>
    <property type="project" value="UniProtKB-UniRule"/>
</dbReference>
<evidence type="ECO:0000256" key="11">
    <source>
        <dbReference type="HAMAP-Rule" id="MF_00121"/>
    </source>
</evidence>
<dbReference type="Gene3D" id="1.10.150.380">
    <property type="entry name" value="GatB domain, N-terminal subdomain"/>
    <property type="match status" value="1"/>
</dbReference>
<evidence type="ECO:0000256" key="6">
    <source>
        <dbReference type="ARBA" id="ARBA00022840"/>
    </source>
</evidence>
<keyword evidence="5 11" id="KW-0547">Nucleotide-binding</keyword>
<keyword evidence="4 11" id="KW-0436">Ligase</keyword>
<keyword evidence="6 11" id="KW-0067">ATP-binding</keyword>
<keyword evidence="14" id="KW-1185">Reference proteome</keyword>
<evidence type="ECO:0000256" key="7">
    <source>
        <dbReference type="ARBA" id="ARBA00022917"/>
    </source>
</evidence>
<dbReference type="GO" id="GO:0016740">
    <property type="term" value="F:transferase activity"/>
    <property type="evidence" value="ECO:0007669"/>
    <property type="project" value="UniProtKB-KW"/>
</dbReference>
<comment type="function">
    <text evidence="8 11">Allows the formation of correctly charged Asn-tRNA(Asn) or Gln-tRNA(Gln) through the transamidation of misacylated Asp-tRNA(Asn) or Glu-tRNA(Gln) in organisms which lack either or both of asparaginyl-tRNA or glutaminyl-tRNA synthetases. The reaction takes place in the presence of glutamine and ATP through an activated phospho-Asp-tRNA(Asn) or phospho-Glu-tRNA(Gln).</text>
</comment>
<evidence type="ECO:0000256" key="3">
    <source>
        <dbReference type="ARBA" id="ARBA00016923"/>
    </source>
</evidence>
<gene>
    <name evidence="11" type="primary">gatB</name>
    <name evidence="13" type="ORF">SAMN05421823_102452</name>
</gene>
<dbReference type="FunFam" id="1.10.10.410:FF:000001">
    <property type="entry name" value="Aspartyl/glutamyl-tRNA(Asn/Gln) amidotransferase subunit B"/>
    <property type="match status" value="1"/>
</dbReference>
<dbReference type="InterPro" id="IPR018027">
    <property type="entry name" value="Asn/Gln_amidotransferase"/>
</dbReference>
<dbReference type="NCBIfam" id="TIGR00133">
    <property type="entry name" value="gatB"/>
    <property type="match status" value="1"/>
</dbReference>
<dbReference type="GO" id="GO:0005524">
    <property type="term" value="F:ATP binding"/>
    <property type="evidence" value="ECO:0007669"/>
    <property type="project" value="UniProtKB-KW"/>
</dbReference>
<dbReference type="SUPFAM" id="SSF55931">
    <property type="entry name" value="Glutamine synthetase/guanido kinase"/>
    <property type="match status" value="1"/>
</dbReference>
<dbReference type="Pfam" id="PF02637">
    <property type="entry name" value="GatB_Yqey"/>
    <property type="match status" value="1"/>
</dbReference>
<evidence type="ECO:0000256" key="4">
    <source>
        <dbReference type="ARBA" id="ARBA00022598"/>
    </source>
</evidence>
<comment type="similarity">
    <text evidence="1 11">Belongs to the GatB/GatE family. GatB subfamily.</text>
</comment>
<dbReference type="PROSITE" id="PS01234">
    <property type="entry name" value="GATB"/>
    <property type="match status" value="1"/>
</dbReference>
<evidence type="ECO:0000256" key="8">
    <source>
        <dbReference type="ARBA" id="ARBA00024799"/>
    </source>
</evidence>
<dbReference type="Pfam" id="PF02934">
    <property type="entry name" value="GatB_N"/>
    <property type="match status" value="1"/>
</dbReference>
<comment type="catalytic activity">
    <reaction evidence="9 11">
        <text>L-aspartyl-tRNA(Asn) + L-glutamine + ATP + H2O = L-asparaginyl-tRNA(Asn) + L-glutamate + ADP + phosphate + 2 H(+)</text>
        <dbReference type="Rhea" id="RHEA:14513"/>
        <dbReference type="Rhea" id="RHEA-COMP:9674"/>
        <dbReference type="Rhea" id="RHEA-COMP:9677"/>
        <dbReference type="ChEBI" id="CHEBI:15377"/>
        <dbReference type="ChEBI" id="CHEBI:15378"/>
        <dbReference type="ChEBI" id="CHEBI:29985"/>
        <dbReference type="ChEBI" id="CHEBI:30616"/>
        <dbReference type="ChEBI" id="CHEBI:43474"/>
        <dbReference type="ChEBI" id="CHEBI:58359"/>
        <dbReference type="ChEBI" id="CHEBI:78515"/>
        <dbReference type="ChEBI" id="CHEBI:78516"/>
        <dbReference type="ChEBI" id="CHEBI:456216"/>
    </reaction>
</comment>
<protein>
    <recommendedName>
        <fullName evidence="3 11">Aspartyl/glutamyl-tRNA(Asn/Gln) amidotransferase subunit B</fullName>
        <shortName evidence="11">Asp/Glu-ADT subunit B</shortName>
        <ecNumber evidence="11">6.3.5.-</ecNumber>
    </recommendedName>
</protein>
<feature type="domain" description="Asn/Gln amidotransferase" evidence="12">
    <location>
        <begin position="330"/>
        <end position="479"/>
    </location>
</feature>
<evidence type="ECO:0000256" key="10">
    <source>
        <dbReference type="ARBA" id="ARBA00047913"/>
    </source>
</evidence>
<dbReference type="PANTHER" id="PTHR11659">
    <property type="entry name" value="GLUTAMYL-TRNA GLN AMIDOTRANSFERASE SUBUNIT B MITOCHONDRIAL AND PROKARYOTIC PET112-RELATED"/>
    <property type="match status" value="1"/>
</dbReference>
<dbReference type="RefSeq" id="WP_089680119.1">
    <property type="nucleotide sequence ID" value="NZ_FNFO01000002.1"/>
</dbReference>
<dbReference type="SUPFAM" id="SSF89095">
    <property type="entry name" value="GatB/YqeY motif"/>
    <property type="match status" value="1"/>
</dbReference>
<dbReference type="Proteomes" id="UP000198510">
    <property type="component" value="Unassembled WGS sequence"/>
</dbReference>
<dbReference type="OrthoDB" id="9804078at2"/>
<dbReference type="InterPro" id="IPR042114">
    <property type="entry name" value="GatB_C_1"/>
</dbReference>
<evidence type="ECO:0000313" key="13">
    <source>
        <dbReference type="EMBL" id="SDK32518.1"/>
    </source>
</evidence>
<keyword evidence="7 11" id="KW-0648">Protein biosynthesis</keyword>
<evidence type="ECO:0000256" key="1">
    <source>
        <dbReference type="ARBA" id="ARBA00005306"/>
    </source>
</evidence>
<sequence>MLSKYEPVIGLEVHCQLLTASKAFAADPNASGGEPNTHISVITLAHPGALPRTNRKMVEYAIRMGLACGSEITRYGVFARKNYFYPDLPKGYQISQEKTPICQGGQVVIRKPSGEELALRLHHIHMEEDAGKSIHLEGEPESLLDYNRAGVPLIEVVSDPEMRSAEEAVLYLQEVRRLVRYLDICDGNLEEGSFRCDANVSVRLRGETKLGQKVEIKNMNSFRNVQRAIDYEIERQIQLLEKGEKILSETRLFDANTGITLGMRTKEAMNDYRYFPEPDLAPLQISETWLNEIKASMPALPQELYQKFTQQYGLPAYDAGILTESKEMAFFFEEACQHTANYKGVSNWLMGPVQSYLNATGSAIDQFPLQPSQLTALITLVDESHVSYAAATQQLLPAWIEAPQRDVRTLAEEKNLWMEGDDDTLQPIIATVLERFPDKVKAYRKGKKGLIGLFMGEVMKATRGKADPKKANELLTKALSLNE</sequence>
<dbReference type="AlphaFoldDB" id="A0A1G9AZ89"/>
<dbReference type="HAMAP" id="MF_00121">
    <property type="entry name" value="GatB"/>
    <property type="match status" value="1"/>
</dbReference>
<evidence type="ECO:0000259" key="12">
    <source>
        <dbReference type="SMART" id="SM00845"/>
    </source>
</evidence>
<dbReference type="InterPro" id="IPR003789">
    <property type="entry name" value="Asn/Gln_tRNA_amidoTrase-B-like"/>
</dbReference>
<dbReference type="InterPro" id="IPR017958">
    <property type="entry name" value="Gln-tRNA_amidoTrfase_suB_CS"/>
</dbReference>
<dbReference type="GO" id="GO:0006412">
    <property type="term" value="P:translation"/>
    <property type="evidence" value="ECO:0007669"/>
    <property type="project" value="UniProtKB-UniRule"/>
</dbReference>
<dbReference type="InterPro" id="IPR014746">
    <property type="entry name" value="Gln_synth/guanido_kin_cat_dom"/>
</dbReference>
<evidence type="ECO:0000313" key="14">
    <source>
        <dbReference type="Proteomes" id="UP000198510"/>
    </source>
</evidence>
<evidence type="ECO:0000256" key="2">
    <source>
        <dbReference type="ARBA" id="ARBA00011123"/>
    </source>
</evidence>
<comment type="catalytic activity">
    <reaction evidence="10 11">
        <text>L-glutamyl-tRNA(Gln) + L-glutamine + ATP + H2O = L-glutaminyl-tRNA(Gln) + L-glutamate + ADP + phosphate + H(+)</text>
        <dbReference type="Rhea" id="RHEA:17521"/>
        <dbReference type="Rhea" id="RHEA-COMP:9681"/>
        <dbReference type="Rhea" id="RHEA-COMP:9684"/>
        <dbReference type="ChEBI" id="CHEBI:15377"/>
        <dbReference type="ChEBI" id="CHEBI:15378"/>
        <dbReference type="ChEBI" id="CHEBI:29985"/>
        <dbReference type="ChEBI" id="CHEBI:30616"/>
        <dbReference type="ChEBI" id="CHEBI:43474"/>
        <dbReference type="ChEBI" id="CHEBI:58359"/>
        <dbReference type="ChEBI" id="CHEBI:78520"/>
        <dbReference type="ChEBI" id="CHEBI:78521"/>
        <dbReference type="ChEBI" id="CHEBI:456216"/>
    </reaction>
</comment>
<dbReference type="NCBIfam" id="NF004012">
    <property type="entry name" value="PRK05477.1-2"/>
    <property type="match status" value="1"/>
</dbReference>
<dbReference type="InterPro" id="IPR017959">
    <property type="entry name" value="Asn/Gln-tRNA_amidoTrfase_suB/E"/>
</dbReference>
<comment type="subunit">
    <text evidence="2 11">Heterotrimer of A, B and C subunits.</text>
</comment>
<dbReference type="InterPro" id="IPR006075">
    <property type="entry name" value="Asn/Gln-tRNA_Trfase_suB/E_cat"/>
</dbReference>
<reference evidence="13 14" key="1">
    <citation type="submission" date="2016-10" db="EMBL/GenBank/DDBJ databases">
        <authorList>
            <person name="de Groot N.N."/>
        </authorList>
    </citation>
    <scope>NUCLEOTIDE SEQUENCE [LARGE SCALE GENOMIC DNA]</scope>
    <source>
        <strain evidence="13 14">DSM 25186</strain>
    </source>
</reference>
<dbReference type="EMBL" id="FNFO01000002">
    <property type="protein sequence ID" value="SDK32518.1"/>
    <property type="molecule type" value="Genomic_DNA"/>
</dbReference>
<dbReference type="InterPro" id="IPR023168">
    <property type="entry name" value="GatB_Yqey_C_2"/>
</dbReference>
<dbReference type="InterPro" id="IPR004413">
    <property type="entry name" value="GatB"/>
</dbReference>
<organism evidence="13 14">
    <name type="scientific">Catalinimonas alkaloidigena</name>
    <dbReference type="NCBI Taxonomy" id="1075417"/>
    <lineage>
        <taxon>Bacteria</taxon>
        <taxon>Pseudomonadati</taxon>
        <taxon>Bacteroidota</taxon>
        <taxon>Cytophagia</taxon>
        <taxon>Cytophagales</taxon>
        <taxon>Catalimonadaceae</taxon>
        <taxon>Catalinimonas</taxon>
    </lineage>
</organism>